<organism evidence="1 2">
    <name type="scientific">Bradyrhizobium quebecense</name>
    <dbReference type="NCBI Taxonomy" id="2748629"/>
    <lineage>
        <taxon>Bacteria</taxon>
        <taxon>Pseudomonadati</taxon>
        <taxon>Pseudomonadota</taxon>
        <taxon>Alphaproteobacteria</taxon>
        <taxon>Hyphomicrobiales</taxon>
        <taxon>Nitrobacteraceae</taxon>
        <taxon>Bradyrhizobium</taxon>
    </lineage>
</organism>
<sequence length="167" mass="18973">MKKRIKILGENENSVVIQFGDDDDNPMAVEIPKGLTAEQQHQLLDEFAQIHSIRKLTKADIDHRLHVLAHHTAHFKLMKDAARSEARPPALAETVFLLLASEVTVEAQLGDLQEMFNKNVDLYGQRTARLKYWRQVTRAVWPALLRLAKRVGVFGIVADYIRAKLGL</sequence>
<comment type="caution">
    <text evidence="1">The sequence shown here is derived from an EMBL/GenBank/DDBJ whole genome shotgun (WGS) entry which is preliminary data.</text>
</comment>
<dbReference type="InterPro" id="IPR047699">
    <property type="entry name" value="Permease_put_prefix"/>
</dbReference>
<reference evidence="1" key="1">
    <citation type="journal article" date="2021" name="Int. J. Syst. Evol. Microbiol.">
        <title>Bradyrhizobium septentrionale sp. nov. (sv. septentrionale) and Bradyrhizobium quebecense sp. nov. (sv. septentrionale) associated with legumes native to Canada possess rearranged symbiosis genes and numerous insertion sequences.</title>
        <authorList>
            <person name="Bromfield E.S.P."/>
            <person name="Cloutier S."/>
        </authorList>
    </citation>
    <scope>NUCLEOTIDE SEQUENCE</scope>
    <source>
        <strain evidence="1">12S5</strain>
    </source>
</reference>
<evidence type="ECO:0000313" key="2">
    <source>
        <dbReference type="Proteomes" id="UP000692816"/>
    </source>
</evidence>
<evidence type="ECO:0000313" key="1">
    <source>
        <dbReference type="EMBL" id="MBO1435360.1"/>
    </source>
</evidence>
<keyword evidence="2" id="KW-1185">Reference proteome</keyword>
<protein>
    <submittedName>
        <fullName evidence="1">Uncharacterized protein</fullName>
    </submittedName>
</protein>
<accession>A0ABS3MV67</accession>
<dbReference type="Proteomes" id="UP000692816">
    <property type="component" value="Unassembled WGS sequence"/>
</dbReference>
<proteinExistence type="predicted"/>
<name>A0ABS3MV67_9BRAD</name>
<dbReference type="EMBL" id="JAGEPA010000001">
    <property type="protein sequence ID" value="MBO1435360.1"/>
    <property type="molecule type" value="Genomic_DNA"/>
</dbReference>
<dbReference type="NCBIfam" id="NF038404">
    <property type="entry name" value="perm_prefix_2"/>
    <property type="match status" value="1"/>
</dbReference>
<dbReference type="RefSeq" id="WP_207839923.1">
    <property type="nucleotide sequence ID" value="NZ_CP088282.1"/>
</dbReference>
<gene>
    <name evidence="1" type="ORF">J4P68_39515</name>
</gene>